<dbReference type="Proteomes" id="UP000234881">
    <property type="component" value="Unassembled WGS sequence"/>
</dbReference>
<evidence type="ECO:0000313" key="1">
    <source>
        <dbReference type="EMBL" id="PLW75387.1"/>
    </source>
</evidence>
<organism evidence="1 2">
    <name type="scientific">Cohaesibacter celericrescens</name>
    <dbReference type="NCBI Taxonomy" id="2067669"/>
    <lineage>
        <taxon>Bacteria</taxon>
        <taxon>Pseudomonadati</taxon>
        <taxon>Pseudomonadota</taxon>
        <taxon>Alphaproteobacteria</taxon>
        <taxon>Hyphomicrobiales</taxon>
        <taxon>Cohaesibacteraceae</taxon>
    </lineage>
</organism>
<gene>
    <name evidence="1" type="ORF">C0081_20175</name>
</gene>
<reference evidence="1 2" key="1">
    <citation type="submission" date="2018-01" db="EMBL/GenBank/DDBJ databases">
        <title>The draft genome sequence of Cohaesibacter sp. H1304.</title>
        <authorList>
            <person name="Wang N.-N."/>
            <person name="Du Z.-J."/>
        </authorList>
    </citation>
    <scope>NUCLEOTIDE SEQUENCE [LARGE SCALE GENOMIC DNA]</scope>
    <source>
        <strain evidence="1 2">H1304</strain>
    </source>
</reference>
<comment type="caution">
    <text evidence="1">The sequence shown here is derived from an EMBL/GenBank/DDBJ whole genome shotgun (WGS) entry which is preliminary data.</text>
</comment>
<keyword evidence="2" id="KW-1185">Reference proteome</keyword>
<evidence type="ECO:0000313" key="2">
    <source>
        <dbReference type="Proteomes" id="UP000234881"/>
    </source>
</evidence>
<proteinExistence type="predicted"/>
<sequence>MKKQRDAFALGYNRTYGGADKPEASTTAETALSLWTGLLSRGVFMRWRALFFSLVFEVVLRKQSRSTFSKQSVAYEMIGMGFAPQKPI</sequence>
<dbReference type="AlphaFoldDB" id="A0A2N5XLS1"/>
<name>A0A2N5XLS1_9HYPH</name>
<accession>A0A2N5XLS1</accession>
<dbReference type="EMBL" id="PKUQ01000052">
    <property type="protein sequence ID" value="PLW75387.1"/>
    <property type="molecule type" value="Genomic_DNA"/>
</dbReference>
<protein>
    <submittedName>
        <fullName evidence="1">Uncharacterized protein</fullName>
    </submittedName>
</protein>